<organism evidence="1 2">
    <name type="scientific">Effrenium voratum</name>
    <dbReference type="NCBI Taxonomy" id="2562239"/>
    <lineage>
        <taxon>Eukaryota</taxon>
        <taxon>Sar</taxon>
        <taxon>Alveolata</taxon>
        <taxon>Dinophyceae</taxon>
        <taxon>Suessiales</taxon>
        <taxon>Symbiodiniaceae</taxon>
        <taxon>Effrenium</taxon>
    </lineage>
</organism>
<comment type="caution">
    <text evidence="1">The sequence shown here is derived from an EMBL/GenBank/DDBJ whole genome shotgun (WGS) entry which is preliminary data.</text>
</comment>
<dbReference type="Proteomes" id="UP001178507">
    <property type="component" value="Unassembled WGS sequence"/>
</dbReference>
<dbReference type="AlphaFoldDB" id="A0AA36ICN1"/>
<keyword evidence="2" id="KW-1185">Reference proteome</keyword>
<accession>A0AA36ICN1</accession>
<reference evidence="1" key="1">
    <citation type="submission" date="2023-08" db="EMBL/GenBank/DDBJ databases">
        <authorList>
            <person name="Chen Y."/>
            <person name="Shah S."/>
            <person name="Dougan E. K."/>
            <person name="Thang M."/>
            <person name="Chan C."/>
        </authorList>
    </citation>
    <scope>NUCLEOTIDE SEQUENCE</scope>
</reference>
<name>A0AA36ICN1_9DINO</name>
<sequence length="327" mass="35702">MEDFVGISPGLEAFKSAACSGRVAAGSVFGSGDSKITPLELDAQLQVSELIYRNLLLGKRLQMDPQCGSDSWYKEHLGEEWLKKNLSQRKELNKQAKERGENSPMWVEAVSVSSDLGSEVLQVGKTGGDRMRDAEAVDRQAVLDLLHSIAVKVRVSHYARCGVGEQQGGLRAMVAVMWHFATDAEVVGLAADCLRMAITGNGFNCDRLLALWAPMPPHERHSGGQMERGWSFLRFALDAFAFQAGEQDGAKAKDPEAALKIAQCVLAAKASPVMEAQLRLLKAMPADPCQEHRELKEMMPKLVQLAKELAGKLKGNEVLSDFVQLLA</sequence>
<evidence type="ECO:0000313" key="2">
    <source>
        <dbReference type="Proteomes" id="UP001178507"/>
    </source>
</evidence>
<proteinExistence type="predicted"/>
<gene>
    <name evidence="1" type="ORF">EVOR1521_LOCUS11830</name>
</gene>
<evidence type="ECO:0000313" key="1">
    <source>
        <dbReference type="EMBL" id="CAJ1385175.1"/>
    </source>
</evidence>
<dbReference type="EMBL" id="CAUJNA010001202">
    <property type="protein sequence ID" value="CAJ1385175.1"/>
    <property type="molecule type" value="Genomic_DNA"/>
</dbReference>
<protein>
    <submittedName>
        <fullName evidence="1">Uncharacterized protein</fullName>
    </submittedName>
</protein>